<sequence length="304" mass="33750">MNIKNITQVFSTFFIFVFVLGFLIYGSQVLLDQNRSSALSSVSGAVVLEAAEKNIPQRNWQIQDLNIGARSAISVESNLFEDKILFSKNADVVLPIASLTKLMSAIIVLDNYNMSDIVEINEDIDSQIMVQNDLKPEDKLSVDSLLRIMLIGSSNRAAFSLAEKIGQQRFVEMMNQKAKYIGLENTIYAEPTGLSDRNYSTAKDIIRLSQHILKNYPKITEISGIKEFDVQSFGKIINTNELLGSMPEVIGGKTGFTTGAKGCLLLVANNTKTGGFFIYVILGSDDKFLEMKNIISWVGSAYQW</sequence>
<dbReference type="Gene3D" id="3.40.710.10">
    <property type="entry name" value="DD-peptidase/beta-lactamase superfamily"/>
    <property type="match status" value="1"/>
</dbReference>
<evidence type="ECO:0000256" key="5">
    <source>
        <dbReference type="ARBA" id="ARBA00022984"/>
    </source>
</evidence>
<dbReference type="GO" id="GO:0009002">
    <property type="term" value="F:serine-type D-Ala-D-Ala carboxypeptidase activity"/>
    <property type="evidence" value="ECO:0007669"/>
    <property type="project" value="InterPro"/>
</dbReference>
<keyword evidence="2" id="KW-0732">Signal</keyword>
<feature type="binding site" evidence="8">
    <location>
        <position position="253"/>
    </location>
    <ligand>
        <name>substrate</name>
    </ligand>
</feature>
<evidence type="ECO:0000256" key="2">
    <source>
        <dbReference type="ARBA" id="ARBA00022729"/>
    </source>
</evidence>
<feature type="active site" description="Proton acceptor" evidence="7">
    <location>
        <position position="101"/>
    </location>
</feature>
<dbReference type="GO" id="GO:0006508">
    <property type="term" value="P:proteolysis"/>
    <property type="evidence" value="ECO:0007669"/>
    <property type="project" value="InterPro"/>
</dbReference>
<evidence type="ECO:0000256" key="4">
    <source>
        <dbReference type="ARBA" id="ARBA00022960"/>
    </source>
</evidence>
<comment type="similarity">
    <text evidence="1 9">Belongs to the peptidase S11 family.</text>
</comment>
<name>A0A1G2JCE3_9BACT</name>
<feature type="domain" description="Peptidase S11 D-alanyl-D-alanine carboxypeptidase A N-terminal" evidence="11">
    <location>
        <begin position="64"/>
        <end position="284"/>
    </location>
</feature>
<dbReference type="InterPro" id="IPR012338">
    <property type="entry name" value="Beta-lactam/transpept-like"/>
</dbReference>
<dbReference type="GO" id="GO:0071555">
    <property type="term" value="P:cell wall organization"/>
    <property type="evidence" value="ECO:0007669"/>
    <property type="project" value="UniProtKB-KW"/>
</dbReference>
<dbReference type="InterPro" id="IPR001967">
    <property type="entry name" value="Peptidase_S11_N"/>
</dbReference>
<dbReference type="PRINTS" id="PR00725">
    <property type="entry name" value="DADACBPTASE1"/>
</dbReference>
<dbReference type="GO" id="GO:0009252">
    <property type="term" value="P:peptidoglycan biosynthetic process"/>
    <property type="evidence" value="ECO:0007669"/>
    <property type="project" value="UniProtKB-KW"/>
</dbReference>
<evidence type="ECO:0000256" key="7">
    <source>
        <dbReference type="PIRSR" id="PIRSR618044-1"/>
    </source>
</evidence>
<dbReference type="Proteomes" id="UP000177751">
    <property type="component" value="Unassembled WGS sequence"/>
</dbReference>
<keyword evidence="3" id="KW-0378">Hydrolase</keyword>
<evidence type="ECO:0000259" key="11">
    <source>
        <dbReference type="Pfam" id="PF00768"/>
    </source>
</evidence>
<dbReference type="GO" id="GO:0008360">
    <property type="term" value="P:regulation of cell shape"/>
    <property type="evidence" value="ECO:0007669"/>
    <property type="project" value="UniProtKB-KW"/>
</dbReference>
<keyword evidence="10" id="KW-0812">Transmembrane</keyword>
<evidence type="ECO:0000256" key="6">
    <source>
        <dbReference type="ARBA" id="ARBA00023316"/>
    </source>
</evidence>
<organism evidence="12 13">
    <name type="scientific">Candidatus Staskawiczbacteria bacterium RIFOXYC1_FULL_38_18</name>
    <dbReference type="NCBI Taxonomy" id="1802229"/>
    <lineage>
        <taxon>Bacteria</taxon>
        <taxon>Candidatus Staskawicziibacteriota</taxon>
    </lineage>
</organism>
<gene>
    <name evidence="12" type="ORF">A2401_01405</name>
</gene>
<evidence type="ECO:0000256" key="10">
    <source>
        <dbReference type="SAM" id="Phobius"/>
    </source>
</evidence>
<dbReference type="STRING" id="1802229.A2401_01405"/>
<keyword evidence="10" id="KW-1133">Transmembrane helix</keyword>
<feature type="active site" description="Acyl-ester intermediate" evidence="7">
    <location>
        <position position="98"/>
    </location>
</feature>
<proteinExistence type="inferred from homology"/>
<protein>
    <recommendedName>
        <fullName evidence="11">Peptidase S11 D-alanyl-D-alanine carboxypeptidase A N-terminal domain-containing protein</fullName>
    </recommendedName>
</protein>
<feature type="transmembrane region" description="Helical" evidence="10">
    <location>
        <begin position="6"/>
        <end position="25"/>
    </location>
</feature>
<keyword evidence="6" id="KW-0961">Cell wall biogenesis/degradation</keyword>
<dbReference type="PANTHER" id="PTHR21581:SF6">
    <property type="entry name" value="TRAFFICKING PROTEIN PARTICLE COMPLEX SUBUNIT 12"/>
    <property type="match status" value="1"/>
</dbReference>
<keyword evidence="4" id="KW-0133">Cell shape</keyword>
<keyword evidence="10" id="KW-0472">Membrane</keyword>
<evidence type="ECO:0000256" key="9">
    <source>
        <dbReference type="RuleBase" id="RU004016"/>
    </source>
</evidence>
<evidence type="ECO:0000313" key="12">
    <source>
        <dbReference type="EMBL" id="OGZ84687.1"/>
    </source>
</evidence>
<reference evidence="12 13" key="1">
    <citation type="journal article" date="2016" name="Nat. Commun.">
        <title>Thousands of microbial genomes shed light on interconnected biogeochemical processes in an aquifer system.</title>
        <authorList>
            <person name="Anantharaman K."/>
            <person name="Brown C.T."/>
            <person name="Hug L.A."/>
            <person name="Sharon I."/>
            <person name="Castelle C.J."/>
            <person name="Probst A.J."/>
            <person name="Thomas B.C."/>
            <person name="Singh A."/>
            <person name="Wilkins M.J."/>
            <person name="Karaoz U."/>
            <person name="Brodie E.L."/>
            <person name="Williams K.H."/>
            <person name="Hubbard S.S."/>
            <person name="Banfield J.F."/>
        </authorList>
    </citation>
    <scope>NUCLEOTIDE SEQUENCE [LARGE SCALE GENOMIC DNA]</scope>
</reference>
<feature type="active site" evidence="7">
    <location>
        <position position="153"/>
    </location>
</feature>
<dbReference type="Pfam" id="PF00768">
    <property type="entry name" value="Peptidase_S11"/>
    <property type="match status" value="1"/>
</dbReference>
<dbReference type="PANTHER" id="PTHR21581">
    <property type="entry name" value="D-ALANYL-D-ALANINE CARBOXYPEPTIDASE"/>
    <property type="match status" value="1"/>
</dbReference>
<comment type="caution">
    <text evidence="12">The sequence shown here is derived from an EMBL/GenBank/DDBJ whole genome shotgun (WGS) entry which is preliminary data.</text>
</comment>
<dbReference type="AlphaFoldDB" id="A0A1G2JCE3"/>
<dbReference type="InterPro" id="IPR018044">
    <property type="entry name" value="Peptidase_S11"/>
</dbReference>
<evidence type="ECO:0000313" key="13">
    <source>
        <dbReference type="Proteomes" id="UP000177751"/>
    </source>
</evidence>
<evidence type="ECO:0000256" key="8">
    <source>
        <dbReference type="PIRSR" id="PIRSR618044-2"/>
    </source>
</evidence>
<dbReference type="EMBL" id="MHPP01000014">
    <property type="protein sequence ID" value="OGZ84687.1"/>
    <property type="molecule type" value="Genomic_DNA"/>
</dbReference>
<dbReference type="SUPFAM" id="SSF56601">
    <property type="entry name" value="beta-lactamase/transpeptidase-like"/>
    <property type="match status" value="1"/>
</dbReference>
<evidence type="ECO:0000256" key="1">
    <source>
        <dbReference type="ARBA" id="ARBA00007164"/>
    </source>
</evidence>
<accession>A0A1G2JCE3</accession>
<keyword evidence="5" id="KW-0573">Peptidoglycan synthesis</keyword>
<evidence type="ECO:0000256" key="3">
    <source>
        <dbReference type="ARBA" id="ARBA00022801"/>
    </source>
</evidence>